<name>A0A0D9ZC41_9ORYZ</name>
<sequence length="102" mass="11038">MPYHSSGREATIASTRRAVGFFFSPPPLLPFPGGGLVVADLTAPHWLPPCRAACLCASGWLSYLPFLRRVLLSLLSPRALAPPPLGHRRSPPPPTTTREGVW</sequence>
<evidence type="ECO:0000313" key="2">
    <source>
        <dbReference type="EnsemblPlants" id="OGLUM03G31220.1"/>
    </source>
</evidence>
<dbReference type="AlphaFoldDB" id="A0A0D9ZC41"/>
<feature type="region of interest" description="Disordered" evidence="1">
    <location>
        <begin position="79"/>
        <end position="102"/>
    </location>
</feature>
<proteinExistence type="predicted"/>
<accession>A0A0D9ZC41</accession>
<organism evidence="2">
    <name type="scientific">Oryza glumipatula</name>
    <dbReference type="NCBI Taxonomy" id="40148"/>
    <lineage>
        <taxon>Eukaryota</taxon>
        <taxon>Viridiplantae</taxon>
        <taxon>Streptophyta</taxon>
        <taxon>Embryophyta</taxon>
        <taxon>Tracheophyta</taxon>
        <taxon>Spermatophyta</taxon>
        <taxon>Magnoliopsida</taxon>
        <taxon>Liliopsida</taxon>
        <taxon>Poales</taxon>
        <taxon>Poaceae</taxon>
        <taxon>BOP clade</taxon>
        <taxon>Oryzoideae</taxon>
        <taxon>Oryzeae</taxon>
        <taxon>Oryzinae</taxon>
        <taxon>Oryza</taxon>
    </lineage>
</organism>
<dbReference type="HOGENOM" id="CLU_2405910_0_0_1"/>
<evidence type="ECO:0000256" key="1">
    <source>
        <dbReference type="SAM" id="MobiDB-lite"/>
    </source>
</evidence>
<dbReference type="EnsemblPlants" id="OGLUM03G31220.1">
    <property type="protein sequence ID" value="OGLUM03G31220.1"/>
    <property type="gene ID" value="OGLUM03G31220"/>
</dbReference>
<protein>
    <submittedName>
        <fullName evidence="2">Uncharacterized protein</fullName>
    </submittedName>
</protein>
<reference evidence="2" key="1">
    <citation type="submission" date="2015-04" db="UniProtKB">
        <authorList>
            <consortium name="EnsemblPlants"/>
        </authorList>
    </citation>
    <scope>IDENTIFICATION</scope>
</reference>
<reference evidence="2" key="2">
    <citation type="submission" date="2018-05" db="EMBL/GenBank/DDBJ databases">
        <title>OgluRS3 (Oryza glumaepatula Reference Sequence Version 3).</title>
        <authorList>
            <person name="Zhang J."/>
            <person name="Kudrna D."/>
            <person name="Lee S."/>
            <person name="Talag J."/>
            <person name="Welchert J."/>
            <person name="Wing R.A."/>
        </authorList>
    </citation>
    <scope>NUCLEOTIDE SEQUENCE [LARGE SCALE GENOMIC DNA]</scope>
</reference>
<feature type="compositionally biased region" description="Pro residues" evidence="1">
    <location>
        <begin position="80"/>
        <end position="95"/>
    </location>
</feature>
<dbReference type="Proteomes" id="UP000026961">
    <property type="component" value="Chromosome 3"/>
</dbReference>
<dbReference type="Gramene" id="OGLUM03G31220.1">
    <property type="protein sequence ID" value="OGLUM03G31220.1"/>
    <property type="gene ID" value="OGLUM03G31220"/>
</dbReference>
<evidence type="ECO:0000313" key="3">
    <source>
        <dbReference type="Proteomes" id="UP000026961"/>
    </source>
</evidence>
<keyword evidence="3" id="KW-1185">Reference proteome</keyword>